<comment type="caution">
    <text evidence="1">The sequence shown here is derived from an EMBL/GenBank/DDBJ whole genome shotgun (WGS) entry which is preliminary data.</text>
</comment>
<dbReference type="Proteomes" id="UP000181790">
    <property type="component" value="Unassembled WGS sequence"/>
</dbReference>
<name>A0A1S2VC85_9BACT</name>
<dbReference type="OrthoDB" id="960546at2"/>
<organism evidence="1 2">
    <name type="scientific">Arsenicibacter rosenii</name>
    <dbReference type="NCBI Taxonomy" id="1750698"/>
    <lineage>
        <taxon>Bacteria</taxon>
        <taxon>Pseudomonadati</taxon>
        <taxon>Bacteroidota</taxon>
        <taxon>Cytophagia</taxon>
        <taxon>Cytophagales</taxon>
        <taxon>Spirosomataceae</taxon>
        <taxon>Arsenicibacter</taxon>
    </lineage>
</organism>
<evidence type="ECO:0000313" key="1">
    <source>
        <dbReference type="EMBL" id="OIN56030.1"/>
    </source>
</evidence>
<reference evidence="1 2" key="1">
    <citation type="submission" date="2016-10" db="EMBL/GenBank/DDBJ databases">
        <title>Arsenicibacter rosenii gen. nov., sp. nov., an efficient arsenic-methylating bacterium isolated from an arsenic-contaminated paddy soil.</title>
        <authorList>
            <person name="Huang K."/>
        </authorList>
    </citation>
    <scope>NUCLEOTIDE SEQUENCE [LARGE SCALE GENOMIC DNA]</scope>
    <source>
        <strain evidence="1 2">SM-1</strain>
    </source>
</reference>
<keyword evidence="2" id="KW-1185">Reference proteome</keyword>
<sequence>MLDDTLTLFRENESSAISSAQGVMMIDGWLQALDKDANLGHIKDGLTALRNHLNAGHPDPGKVRELMGQLANQVEDVAQGPYSQGQWTGGLQSMAQIIRQFGNSL</sequence>
<evidence type="ECO:0000313" key="2">
    <source>
        <dbReference type="Proteomes" id="UP000181790"/>
    </source>
</evidence>
<gene>
    <name evidence="1" type="ORF">BLX24_26960</name>
</gene>
<dbReference type="EMBL" id="MORL01000030">
    <property type="protein sequence ID" value="OIN56030.1"/>
    <property type="molecule type" value="Genomic_DNA"/>
</dbReference>
<accession>A0A1S2VC85</accession>
<dbReference type="AlphaFoldDB" id="A0A1S2VC85"/>
<proteinExistence type="predicted"/>
<protein>
    <submittedName>
        <fullName evidence="1">Uncharacterized protein</fullName>
    </submittedName>
</protein>